<name>A0ABU7IA30_9SPHI</name>
<evidence type="ECO:0000313" key="2">
    <source>
        <dbReference type="Proteomes" id="UP001336835"/>
    </source>
</evidence>
<dbReference type="InterPro" id="IPR046601">
    <property type="entry name" value="DUF6660"/>
</dbReference>
<dbReference type="EMBL" id="JAZDQT010000002">
    <property type="protein sequence ID" value="MEE1946333.1"/>
    <property type="molecule type" value="Genomic_DNA"/>
</dbReference>
<dbReference type="Pfam" id="PF20365">
    <property type="entry name" value="DUF6660"/>
    <property type="match status" value="1"/>
</dbReference>
<proteinExistence type="predicted"/>
<protein>
    <submittedName>
        <fullName evidence="1">DUF6660 family protein</fullName>
    </submittedName>
</protein>
<accession>A0ABU7IA30</accession>
<sequence>MRYLTIICSVYMLLLAFMPCKDELVIVVSQTQQVLQKDSGSAGHCNQEACPPFCTCACCSVVRHFLTTEPIVYIEKSIVKPYLPTAVSALQKLSMPIWQPPQNV</sequence>
<comment type="caution">
    <text evidence="1">The sequence shown here is derived from an EMBL/GenBank/DDBJ whole genome shotgun (WGS) entry which is preliminary data.</text>
</comment>
<reference evidence="1 2" key="1">
    <citation type="submission" date="2024-01" db="EMBL/GenBank/DDBJ databases">
        <title>Pedobacter sp. nov., isolated from fresh soil.</title>
        <authorList>
            <person name="Le N.T.T."/>
        </authorList>
    </citation>
    <scope>NUCLEOTIDE SEQUENCE [LARGE SCALE GENOMIC DNA]</scope>
    <source>
        <strain evidence="1 2">KR3-3</strain>
    </source>
</reference>
<organism evidence="1 2">
    <name type="scientific">Pedobacter albus</name>
    <dbReference type="NCBI Taxonomy" id="3113905"/>
    <lineage>
        <taxon>Bacteria</taxon>
        <taxon>Pseudomonadati</taxon>
        <taxon>Bacteroidota</taxon>
        <taxon>Sphingobacteriia</taxon>
        <taxon>Sphingobacteriales</taxon>
        <taxon>Sphingobacteriaceae</taxon>
        <taxon>Pedobacter</taxon>
    </lineage>
</organism>
<evidence type="ECO:0000313" key="1">
    <source>
        <dbReference type="EMBL" id="MEE1946333.1"/>
    </source>
</evidence>
<dbReference type="RefSeq" id="WP_330108635.1">
    <property type="nucleotide sequence ID" value="NZ_JAZDQT010000002.1"/>
</dbReference>
<dbReference type="Proteomes" id="UP001336835">
    <property type="component" value="Unassembled WGS sequence"/>
</dbReference>
<gene>
    <name evidence="1" type="ORF">VRU48_14505</name>
</gene>
<keyword evidence="2" id="KW-1185">Reference proteome</keyword>